<dbReference type="SUPFAM" id="SSF56425">
    <property type="entry name" value="Succinate dehydrogenase/fumarate reductase flavoprotein, catalytic domain"/>
    <property type="match status" value="1"/>
</dbReference>
<organism evidence="7 8">
    <name type="scientific">Slackia piriformis YIT 12062</name>
    <dbReference type="NCBI Taxonomy" id="742818"/>
    <lineage>
        <taxon>Bacteria</taxon>
        <taxon>Bacillati</taxon>
        <taxon>Actinomycetota</taxon>
        <taxon>Coriobacteriia</taxon>
        <taxon>Eggerthellales</taxon>
        <taxon>Eggerthellaceae</taxon>
        <taxon>Slackia</taxon>
    </lineage>
</organism>
<dbReference type="Gene3D" id="3.90.700.10">
    <property type="entry name" value="Succinate dehydrogenase/fumarate reductase flavoprotein, catalytic domain"/>
    <property type="match status" value="1"/>
</dbReference>
<dbReference type="InterPro" id="IPR019546">
    <property type="entry name" value="TAT_signal_bac_arc"/>
</dbReference>
<dbReference type="InterPro" id="IPR027477">
    <property type="entry name" value="Succ_DH/fumarate_Rdtase_cat_sf"/>
</dbReference>
<evidence type="ECO:0000259" key="6">
    <source>
        <dbReference type="Pfam" id="PF00890"/>
    </source>
</evidence>
<comment type="caution">
    <text evidence="7">The sequence shown here is derived from an EMBL/GenBank/DDBJ whole genome shotgun (WGS) entry which is preliminary data.</text>
</comment>
<keyword evidence="2" id="KW-0285">Flavoprotein</keyword>
<dbReference type="PATRIC" id="fig|742818.3.peg.1551"/>
<dbReference type="InterPro" id="IPR050315">
    <property type="entry name" value="FAD-oxidoreductase_2"/>
</dbReference>
<evidence type="ECO:0000256" key="5">
    <source>
        <dbReference type="SAM" id="SignalP"/>
    </source>
</evidence>
<dbReference type="SUPFAM" id="SSF51905">
    <property type="entry name" value="FAD/NAD(P)-binding domain"/>
    <property type="match status" value="1"/>
</dbReference>
<proteinExistence type="predicted"/>
<dbReference type="GO" id="GO:0033765">
    <property type="term" value="F:steroid dehydrogenase activity, acting on the CH-CH group of donors"/>
    <property type="evidence" value="ECO:0007669"/>
    <property type="project" value="UniProtKB-ARBA"/>
</dbReference>
<dbReference type="AlphaFoldDB" id="K0YKC3"/>
<dbReference type="Proteomes" id="UP000006069">
    <property type="component" value="Unassembled WGS sequence"/>
</dbReference>
<dbReference type="InParanoid" id="K0YKC3"/>
<evidence type="ECO:0000256" key="1">
    <source>
        <dbReference type="ARBA" id="ARBA00001974"/>
    </source>
</evidence>
<dbReference type="Pfam" id="PF00890">
    <property type="entry name" value="FAD_binding_2"/>
    <property type="match status" value="1"/>
</dbReference>
<name>K0YKC3_9ACTN</name>
<keyword evidence="4" id="KW-0560">Oxidoreductase</keyword>
<dbReference type="PANTHER" id="PTHR43400">
    <property type="entry name" value="FUMARATE REDUCTASE"/>
    <property type="match status" value="1"/>
</dbReference>
<reference evidence="7 8" key="1">
    <citation type="submission" date="2012-08" db="EMBL/GenBank/DDBJ databases">
        <title>The Genome Sequence of Slackia piriformis YIT 12062.</title>
        <authorList>
            <consortium name="The Broad Institute Genome Sequencing Platform"/>
            <person name="Earl A."/>
            <person name="Ward D."/>
            <person name="Feldgarden M."/>
            <person name="Gevers D."/>
            <person name="Morotomi M."/>
            <person name="Walker B."/>
            <person name="Young S.K."/>
            <person name="Zeng Q."/>
            <person name="Gargeya S."/>
            <person name="Fitzgerald M."/>
            <person name="Haas B."/>
            <person name="Abouelleil A."/>
            <person name="Alvarado L."/>
            <person name="Arachchi H.M."/>
            <person name="Berlin A.M."/>
            <person name="Chapman S.B."/>
            <person name="Goldberg J."/>
            <person name="Griggs A."/>
            <person name="Gujja S."/>
            <person name="Hansen M."/>
            <person name="Howarth C."/>
            <person name="Imamovic A."/>
            <person name="Larimer J."/>
            <person name="McCowen C."/>
            <person name="Montmayeur A."/>
            <person name="Murphy C."/>
            <person name="Neiman D."/>
            <person name="Pearson M."/>
            <person name="Priest M."/>
            <person name="Roberts A."/>
            <person name="Saif S."/>
            <person name="Shea T."/>
            <person name="Sisk P."/>
            <person name="Sykes S."/>
            <person name="Wortman J."/>
            <person name="Nusbaum C."/>
            <person name="Birren B."/>
        </authorList>
    </citation>
    <scope>NUCLEOTIDE SEQUENCE [LARGE SCALE GENOMIC DNA]</scope>
    <source>
        <strain evidence="7 8">YIT 12062</strain>
    </source>
</reference>
<protein>
    <submittedName>
        <fullName evidence="7">Tat (Twin-arginine translocation) pathway signal sequence</fullName>
    </submittedName>
</protein>
<dbReference type="InterPro" id="IPR003953">
    <property type="entry name" value="FAD-dep_OxRdtase_2_FAD-bd"/>
</dbReference>
<feature type="chain" id="PRO_5003841687" evidence="5">
    <location>
        <begin position="38"/>
        <end position="561"/>
    </location>
</feature>
<evidence type="ECO:0000313" key="7">
    <source>
        <dbReference type="EMBL" id="EJZ83946.1"/>
    </source>
</evidence>
<dbReference type="HOGENOM" id="CLU_011398_4_3_11"/>
<dbReference type="PANTHER" id="PTHR43400:SF10">
    <property type="entry name" value="3-OXOSTEROID 1-DEHYDROGENASE"/>
    <property type="match status" value="1"/>
</dbReference>
<evidence type="ECO:0000313" key="8">
    <source>
        <dbReference type="Proteomes" id="UP000006069"/>
    </source>
</evidence>
<dbReference type="PROSITE" id="PS51257">
    <property type="entry name" value="PROKAR_LIPOPROTEIN"/>
    <property type="match status" value="1"/>
</dbReference>
<dbReference type="eggNOG" id="COG1053">
    <property type="taxonomic scope" value="Bacteria"/>
</dbReference>
<dbReference type="PROSITE" id="PS51318">
    <property type="entry name" value="TAT"/>
    <property type="match status" value="1"/>
</dbReference>
<dbReference type="EMBL" id="ADMD01000007">
    <property type="protein sequence ID" value="EJZ83946.1"/>
    <property type="molecule type" value="Genomic_DNA"/>
</dbReference>
<keyword evidence="5" id="KW-0732">Signal</keyword>
<dbReference type="Pfam" id="PF10518">
    <property type="entry name" value="TAT_signal"/>
    <property type="match status" value="1"/>
</dbReference>
<dbReference type="NCBIfam" id="TIGR01409">
    <property type="entry name" value="TAT_signal_seq"/>
    <property type="match status" value="1"/>
</dbReference>
<feature type="signal peptide" evidence="5">
    <location>
        <begin position="1"/>
        <end position="37"/>
    </location>
</feature>
<dbReference type="InterPro" id="IPR006311">
    <property type="entry name" value="TAT_signal"/>
</dbReference>
<sequence>MENKGLSRRSFLKGAAVTGAALAGTAGLAGCASGSSAAGNPLAEIQKPENAMPESWDAETDIVVVGYGGAGMWASLIGSDEGASSVVVLEKAPVEGGGNSRINNGEWTVIKDVEKFKEYCKAFGHGQIEEEMTDAYTEEAQRHTEYADKYGMTYEVAEQALAGTIPEYWFLDDGAYAGIIGVADVEGFGMTTFHELEAKRAELGLPVEFQFDCHDEHLIQNPETRDIVGVRYIQGDTEKTIKAKKGVILTCGGFEFNEELKSKYLKIYPFKFEGWKWNTGDGIRMVEEVGAKLWHMDMVISTTAMWTRDPEYDFAIFAPPQSDAFFNVNRLGKRFQNESKTGGTAHNGWHTLMSFSDAIDDYDRISTWTIFDQKGIDGGPMGTQQGGFFECGNYATDFPDELRAWDGWFDDNQVEIERGWVLKGDTLEELGQKIKEFDSWMDIDALKATFDEYQGFCDAGMDARFDRELTAENKLSESGPYYAISIYPGSCSTLGGPKKKNANAQVVDPAGNVIPRLYAAGCFGNFQAHSYGITGGNNSENMVWGRIAGRHCAGLEPWDAK</sequence>
<keyword evidence="8" id="KW-1185">Reference proteome</keyword>
<evidence type="ECO:0000256" key="2">
    <source>
        <dbReference type="ARBA" id="ARBA00022630"/>
    </source>
</evidence>
<feature type="domain" description="FAD-dependent oxidoreductase 2 FAD-binding" evidence="6">
    <location>
        <begin position="61"/>
        <end position="524"/>
    </location>
</feature>
<dbReference type="RefSeq" id="WP_009139665.1">
    <property type="nucleotide sequence ID" value="NZ_JH815198.1"/>
</dbReference>
<evidence type="ECO:0000256" key="3">
    <source>
        <dbReference type="ARBA" id="ARBA00022827"/>
    </source>
</evidence>
<accession>K0YKC3</accession>
<gene>
    <name evidence="7" type="ORF">HMPREF9451_01471</name>
</gene>
<dbReference type="InterPro" id="IPR036188">
    <property type="entry name" value="FAD/NAD-bd_sf"/>
</dbReference>
<dbReference type="GO" id="GO:0008202">
    <property type="term" value="P:steroid metabolic process"/>
    <property type="evidence" value="ECO:0007669"/>
    <property type="project" value="UniProtKB-ARBA"/>
</dbReference>
<comment type="cofactor">
    <cofactor evidence="1">
        <name>FAD</name>
        <dbReference type="ChEBI" id="CHEBI:57692"/>
    </cofactor>
</comment>
<keyword evidence="3" id="KW-0274">FAD</keyword>
<dbReference type="Gene3D" id="3.50.50.60">
    <property type="entry name" value="FAD/NAD(P)-binding domain"/>
    <property type="match status" value="1"/>
</dbReference>
<dbReference type="OrthoDB" id="9813348at2"/>
<evidence type="ECO:0000256" key="4">
    <source>
        <dbReference type="ARBA" id="ARBA00023002"/>
    </source>
</evidence>